<dbReference type="Gene3D" id="3.40.50.1820">
    <property type="entry name" value="alpha/beta hydrolase"/>
    <property type="match status" value="1"/>
</dbReference>
<keyword evidence="6" id="KW-1185">Reference proteome</keyword>
<feature type="region of interest" description="Disordered" evidence="2">
    <location>
        <begin position="365"/>
        <end position="402"/>
    </location>
</feature>
<evidence type="ECO:0000313" key="6">
    <source>
        <dbReference type="Proteomes" id="UP000266841"/>
    </source>
</evidence>
<comment type="caution">
    <text evidence="5">The sequence shown here is derived from an EMBL/GenBank/DDBJ whole genome shotgun (WGS) entry which is preliminary data.</text>
</comment>
<dbReference type="SUPFAM" id="SSF53474">
    <property type="entry name" value="alpha/beta-Hydrolases"/>
    <property type="match status" value="1"/>
</dbReference>
<dbReference type="InterPro" id="IPR050300">
    <property type="entry name" value="GDXG_lipolytic_enzyme"/>
</dbReference>
<dbReference type="AlphaFoldDB" id="K0SVL9"/>
<dbReference type="OMA" id="MDHYQHE"/>
<dbReference type="InterPro" id="IPR049492">
    <property type="entry name" value="BD-FAE-like_dom"/>
</dbReference>
<keyword evidence="3" id="KW-0812">Transmembrane</keyword>
<organism evidence="5 6">
    <name type="scientific">Thalassiosira oceanica</name>
    <name type="common">Marine diatom</name>
    <dbReference type="NCBI Taxonomy" id="159749"/>
    <lineage>
        <taxon>Eukaryota</taxon>
        <taxon>Sar</taxon>
        <taxon>Stramenopiles</taxon>
        <taxon>Ochrophyta</taxon>
        <taxon>Bacillariophyta</taxon>
        <taxon>Coscinodiscophyceae</taxon>
        <taxon>Thalassiosirophycidae</taxon>
        <taxon>Thalassiosirales</taxon>
        <taxon>Thalassiosiraceae</taxon>
        <taxon>Thalassiosira</taxon>
    </lineage>
</organism>
<evidence type="ECO:0000256" key="2">
    <source>
        <dbReference type="SAM" id="MobiDB-lite"/>
    </source>
</evidence>
<dbReference type="Pfam" id="PF20434">
    <property type="entry name" value="BD-FAE"/>
    <property type="match status" value="1"/>
</dbReference>
<evidence type="ECO:0000259" key="4">
    <source>
        <dbReference type="Pfam" id="PF20434"/>
    </source>
</evidence>
<keyword evidence="1" id="KW-0378">Hydrolase</keyword>
<protein>
    <recommendedName>
        <fullName evidence="4">BD-FAE-like domain-containing protein</fullName>
    </recommendedName>
</protein>
<feature type="region of interest" description="Disordered" evidence="2">
    <location>
        <begin position="33"/>
        <end position="57"/>
    </location>
</feature>
<feature type="transmembrane region" description="Helical" evidence="3">
    <location>
        <begin position="79"/>
        <end position="101"/>
    </location>
</feature>
<reference evidence="5 6" key="1">
    <citation type="journal article" date="2012" name="Genome Biol.">
        <title>Genome and low-iron response of an oceanic diatom adapted to chronic iron limitation.</title>
        <authorList>
            <person name="Lommer M."/>
            <person name="Specht M."/>
            <person name="Roy A.S."/>
            <person name="Kraemer L."/>
            <person name="Andreson R."/>
            <person name="Gutowska M.A."/>
            <person name="Wolf J."/>
            <person name="Bergner S.V."/>
            <person name="Schilhabel M.B."/>
            <person name="Klostermeier U.C."/>
            <person name="Beiko R.G."/>
            <person name="Rosenstiel P."/>
            <person name="Hippler M."/>
            <person name="Laroche J."/>
        </authorList>
    </citation>
    <scope>NUCLEOTIDE SEQUENCE [LARGE SCALE GENOMIC DNA]</scope>
    <source>
        <strain evidence="5 6">CCMP1005</strain>
    </source>
</reference>
<accession>K0SVL9</accession>
<keyword evidence="3" id="KW-1133">Transmembrane helix</keyword>
<dbReference type="EMBL" id="AGNL01009987">
    <property type="protein sequence ID" value="EJK69490.1"/>
    <property type="molecule type" value="Genomic_DNA"/>
</dbReference>
<evidence type="ECO:0000256" key="3">
    <source>
        <dbReference type="SAM" id="Phobius"/>
    </source>
</evidence>
<dbReference type="GO" id="GO:0016787">
    <property type="term" value="F:hydrolase activity"/>
    <property type="evidence" value="ECO:0007669"/>
    <property type="project" value="UniProtKB-KW"/>
</dbReference>
<dbReference type="PANTHER" id="PTHR48081:SF33">
    <property type="entry name" value="KYNURENINE FORMAMIDASE"/>
    <property type="match status" value="1"/>
</dbReference>
<feature type="compositionally biased region" description="Basic and acidic residues" evidence="2">
    <location>
        <begin position="35"/>
        <end position="47"/>
    </location>
</feature>
<evidence type="ECO:0000256" key="1">
    <source>
        <dbReference type="ARBA" id="ARBA00022801"/>
    </source>
</evidence>
<feature type="domain" description="BD-FAE-like" evidence="4">
    <location>
        <begin position="138"/>
        <end position="353"/>
    </location>
</feature>
<evidence type="ECO:0000313" key="5">
    <source>
        <dbReference type="EMBL" id="EJK69490.1"/>
    </source>
</evidence>
<dbReference type="Proteomes" id="UP000266841">
    <property type="component" value="Unassembled WGS sequence"/>
</dbReference>
<proteinExistence type="predicted"/>
<gene>
    <name evidence="5" type="ORF">THAOC_09244</name>
</gene>
<keyword evidence="3" id="KW-0472">Membrane</keyword>
<dbReference type="PANTHER" id="PTHR48081">
    <property type="entry name" value="AB HYDROLASE SUPERFAMILY PROTEIN C4A8.06C"/>
    <property type="match status" value="1"/>
</dbReference>
<sequence>ERLEFAPIERLEFALKTMSLKNMEQNSVRYRPRRKNNETRMRCETERLTNNAEPRRKKSTRRRRICDLLAHVPTFLVRFLRLLSFVMFLLPAFVVFVWYYVIAGDRVAVYYGKKNKARDPIFSRHILDIYGSRSPSPSGDEKKPVVIFVTGGAWIIGYRMWGCLLGRALAPFGVIVVIPDYTNFPKANIEGMVEDVDRSIQWTFDNIHKYGGDQSRVVLVGQSAGAHVHRWRGSRSEGSRSYPPRLQGSRNLETTYTPQQLRGFISTSSPSNLVTMRPVFHNHGLSESVQRSIFGGTAVDNEVFEKWSPFHIIEKCQTKCEGNLGDFFPKICIVHGTADKTVPVSEAYAFEKLLKRLGGCARFGPPVDGGRPNKGFPDKLRRASPAPWPNLPMLAGSGGQEM</sequence>
<dbReference type="OrthoDB" id="6495301at2759"/>
<name>K0SVL9_THAOC</name>
<dbReference type="eggNOG" id="KOG1516">
    <property type="taxonomic scope" value="Eukaryota"/>
</dbReference>
<dbReference type="InterPro" id="IPR029058">
    <property type="entry name" value="AB_hydrolase_fold"/>
</dbReference>
<feature type="non-terminal residue" evidence="5">
    <location>
        <position position="1"/>
    </location>
</feature>